<dbReference type="Proteomes" id="UP001046870">
    <property type="component" value="Chromosome 22"/>
</dbReference>
<dbReference type="Pfam" id="PF26089">
    <property type="entry name" value="PH_Niban2"/>
    <property type="match status" value="1"/>
</dbReference>
<comment type="caution">
    <text evidence="5">The sequence shown here is derived from an EMBL/GenBank/DDBJ whole genome shotgun (WGS) entry which is preliminary data.</text>
</comment>
<evidence type="ECO:0000256" key="1">
    <source>
        <dbReference type="ARBA" id="ARBA00010251"/>
    </source>
</evidence>
<feature type="compositionally biased region" description="Low complexity" evidence="3">
    <location>
        <begin position="581"/>
        <end position="590"/>
    </location>
</feature>
<dbReference type="CDD" id="cd23949">
    <property type="entry name" value="Niban-like"/>
    <property type="match status" value="1"/>
</dbReference>
<dbReference type="AlphaFoldDB" id="A0A9D3T1M1"/>
<organism evidence="5 6">
    <name type="scientific">Megalops atlanticus</name>
    <name type="common">Tarpon</name>
    <name type="synonym">Clupea gigantea</name>
    <dbReference type="NCBI Taxonomy" id="7932"/>
    <lineage>
        <taxon>Eukaryota</taxon>
        <taxon>Metazoa</taxon>
        <taxon>Chordata</taxon>
        <taxon>Craniata</taxon>
        <taxon>Vertebrata</taxon>
        <taxon>Euteleostomi</taxon>
        <taxon>Actinopterygii</taxon>
        <taxon>Neopterygii</taxon>
        <taxon>Teleostei</taxon>
        <taxon>Elopiformes</taxon>
        <taxon>Megalopidae</taxon>
        <taxon>Megalops</taxon>
    </lineage>
</organism>
<accession>A0A9D3T1M1</accession>
<keyword evidence="6" id="KW-1185">Reference proteome</keyword>
<name>A0A9D3T1M1_MEGAT</name>
<dbReference type="EMBL" id="JAFDVH010000022">
    <property type="protein sequence ID" value="KAG7457195.1"/>
    <property type="molecule type" value="Genomic_DNA"/>
</dbReference>
<feature type="compositionally biased region" description="Polar residues" evidence="3">
    <location>
        <begin position="610"/>
        <end position="623"/>
    </location>
</feature>
<feature type="compositionally biased region" description="Low complexity" evidence="3">
    <location>
        <begin position="632"/>
        <end position="647"/>
    </location>
</feature>
<dbReference type="InterPro" id="IPR026088">
    <property type="entry name" value="Niban-like"/>
</dbReference>
<evidence type="ECO:0000259" key="4">
    <source>
        <dbReference type="Pfam" id="PF26086"/>
    </source>
</evidence>
<protein>
    <recommendedName>
        <fullName evidence="4">Niban 1/2/3 domain-containing protein</fullName>
    </recommendedName>
</protein>
<evidence type="ECO:0000313" key="5">
    <source>
        <dbReference type="EMBL" id="KAG7457195.1"/>
    </source>
</evidence>
<evidence type="ECO:0000256" key="2">
    <source>
        <dbReference type="SAM" id="Coils"/>
    </source>
</evidence>
<dbReference type="PANTHER" id="PTHR14392">
    <property type="entry name" value="NIBAN FAMILY MEMBER"/>
    <property type="match status" value="1"/>
</dbReference>
<reference evidence="5" key="1">
    <citation type="submission" date="2021-01" db="EMBL/GenBank/DDBJ databases">
        <authorList>
            <person name="Zahm M."/>
            <person name="Roques C."/>
            <person name="Cabau C."/>
            <person name="Klopp C."/>
            <person name="Donnadieu C."/>
            <person name="Jouanno E."/>
            <person name="Lampietro C."/>
            <person name="Louis A."/>
            <person name="Herpin A."/>
            <person name="Echchiki A."/>
            <person name="Berthelot C."/>
            <person name="Parey E."/>
            <person name="Roest-Crollius H."/>
            <person name="Braasch I."/>
            <person name="Postlethwait J."/>
            <person name="Bobe J."/>
            <person name="Montfort J."/>
            <person name="Bouchez O."/>
            <person name="Begum T."/>
            <person name="Mejri S."/>
            <person name="Adams A."/>
            <person name="Chen W.-J."/>
            <person name="Guiguen Y."/>
        </authorList>
    </citation>
    <scope>NUCLEOTIDE SEQUENCE</scope>
    <source>
        <strain evidence="5">YG-15Mar2019-1</strain>
        <tissue evidence="5">Brain</tissue>
    </source>
</reference>
<feature type="domain" description="Niban 1/2/3" evidence="4">
    <location>
        <begin position="335"/>
        <end position="498"/>
    </location>
</feature>
<feature type="coiled-coil region" evidence="2">
    <location>
        <begin position="399"/>
        <end position="426"/>
    </location>
</feature>
<feature type="region of interest" description="Disordered" evidence="3">
    <location>
        <begin position="573"/>
        <end position="649"/>
    </location>
</feature>
<proteinExistence type="inferred from homology"/>
<evidence type="ECO:0000313" key="6">
    <source>
        <dbReference type="Proteomes" id="UP001046870"/>
    </source>
</evidence>
<feature type="region of interest" description="Disordered" evidence="3">
    <location>
        <begin position="806"/>
        <end position="834"/>
    </location>
</feature>
<dbReference type="Pfam" id="PF26086">
    <property type="entry name" value="Niban2"/>
    <property type="match status" value="1"/>
</dbReference>
<gene>
    <name evidence="5" type="ORF">MATL_G00243940</name>
</gene>
<dbReference type="PANTHER" id="PTHR14392:SF3">
    <property type="entry name" value="PROTEIN NIBAN 1"/>
    <property type="match status" value="1"/>
</dbReference>
<sequence length="927" mass="101294">MGVSSSSLLDESRSNYIKGRTEAELKNFSPHYRRQYLVAFFSQLQEEVEQHRTGHTQLLKQREPPDDAKILYEGSVLHFDDSKKWKERFVVVRANYSLECHDSNETFMKGAPPRLRLLPAGGSVLMSEEQYMAAVDKAFPDPNGVREESAQPVVAMPAEFPVYLHLPYHRDAYFCFRQEEPRARFTSVLTDCIRHQNHDALKKATCDVQAFLKAIQSYRQEKGHYESWDMLIGGEVQVLANLVMEELLPSLQTELLPRLKGKKAERKRVWFATVEAAYALVQDQLQEGLAALREECGAAARQQEGLIRSDMDQIVSSRAFLEGKLQAAVSEPALKFCAEHVQPYLTSILEELMGPVSAGFQDVRALCEGRMDGLCRDLQENSDPERLRQALEQVRQTSLQDCYRRVDVLREQLHELRNRFKFSNADRLVQTTQIDMQRLMDNAVYTFELLLQTALKDNTKPGTAMEKAKHRVLKQYDYDSSTVRKRIFQEALVDITLPAIKRNLAPSCKLELQKFEQYIFADYTNFIQVENVYEDILLNILSTEVSKVVKEAANLKKHNLFVDSTDLYSVSQASLSDTRTPPRSAPSSPAKAPPIPAQERTPLLQGNGLLDSQVQQDTPTAGTDASDAAPQSSKAPSPGDAGAAAADDPAECSLVASRLSDAPPVSAVVTDGAPAAVAPPDGQQATDRAVYLNPSAEAQDRGVIPPDCPIEGEDRGEVSLASPMTVKESGSVQLDCPSEVKGSGTVHIDSPAEVEDSDKVPLEFAMNGKDSGAVHLNSSTGEKACPGVDTTAEVKGAGIDLEEDVKEGGTASPCATHPKITEEAGPSSLCPDPPVTAVSTTFDIANKVEESHVSQGAAESPVGVTIGQSSELSCGGGPSGQDCTTEVTECGGEEPSALDSVREIRDLVVEIIEVEDLVQGSPDSGTA</sequence>
<dbReference type="OrthoDB" id="9010513at2759"/>
<evidence type="ECO:0000256" key="3">
    <source>
        <dbReference type="SAM" id="MobiDB-lite"/>
    </source>
</evidence>
<dbReference type="InterPro" id="IPR059060">
    <property type="entry name" value="Niban_1/2/3_dom"/>
</dbReference>
<comment type="similarity">
    <text evidence="1">Belongs to the Niban family.</text>
</comment>
<keyword evidence="2" id="KW-0175">Coiled coil</keyword>